<dbReference type="AlphaFoldDB" id="A0A6L9EBK4"/>
<dbReference type="Proteomes" id="UP000475249">
    <property type="component" value="Unassembled WGS sequence"/>
</dbReference>
<dbReference type="SUPFAM" id="SSF54427">
    <property type="entry name" value="NTF2-like"/>
    <property type="match status" value="1"/>
</dbReference>
<protein>
    <recommendedName>
        <fullName evidence="3">DUF4440 domain-containing protein</fullName>
    </recommendedName>
</protein>
<proteinExistence type="predicted"/>
<reference evidence="1 2" key="1">
    <citation type="submission" date="2020-01" db="EMBL/GenBank/DDBJ databases">
        <title>Bacteria diversity of Porities sp.</title>
        <authorList>
            <person name="Wang G."/>
        </authorList>
    </citation>
    <scope>NUCLEOTIDE SEQUENCE [LARGE SCALE GENOMIC DNA]</scope>
    <source>
        <strain evidence="1 2">R33</strain>
    </source>
</reference>
<comment type="caution">
    <text evidence="1">The sequence shown here is derived from an EMBL/GenBank/DDBJ whole genome shotgun (WGS) entry which is preliminary data.</text>
</comment>
<dbReference type="Gene3D" id="3.10.450.50">
    <property type="match status" value="1"/>
</dbReference>
<dbReference type="RefSeq" id="WP_161435061.1">
    <property type="nucleotide sequence ID" value="NZ_WXYO01000003.1"/>
</dbReference>
<sequence length="266" mass="30436">MRYVSLLMGLLILFCMSSCREKKPQSTEDLTVEPVVEQQAEKNTRNARWVELLNKLPDSLFTAYMEEAVAVNRSGEVFNGHMVIAKKHKMQRLQVDSLSSLGVLPTQRDSTINYEIAQFWTSDGQLFKSLVIWNSSGGSPLRELEFIAKADESQSFPAVIETRREDWMKLCNAHKAEELVKELYTENAIYYNHKPVVIGHLDIAREYAYMNQENYSLKLTPLIRGPVDENLAFEIGQCSGSYGGKYVLIWQKGPEGEWRILMDSNL</sequence>
<dbReference type="EMBL" id="WXYO01000003">
    <property type="protein sequence ID" value="NAS12033.1"/>
    <property type="molecule type" value="Genomic_DNA"/>
</dbReference>
<gene>
    <name evidence="1" type="ORF">GTQ38_08480</name>
</gene>
<evidence type="ECO:0008006" key="3">
    <source>
        <dbReference type="Google" id="ProtNLM"/>
    </source>
</evidence>
<keyword evidence="2" id="KW-1185">Reference proteome</keyword>
<dbReference type="InterPro" id="IPR032710">
    <property type="entry name" value="NTF2-like_dom_sf"/>
</dbReference>
<evidence type="ECO:0000313" key="1">
    <source>
        <dbReference type="EMBL" id="NAS12033.1"/>
    </source>
</evidence>
<name>A0A6L9EBK4_9FLAO</name>
<evidence type="ECO:0000313" key="2">
    <source>
        <dbReference type="Proteomes" id="UP000475249"/>
    </source>
</evidence>
<accession>A0A6L9EBK4</accession>
<organism evidence="1 2">
    <name type="scientific">Poritiphilus flavus</name>
    <dbReference type="NCBI Taxonomy" id="2697053"/>
    <lineage>
        <taxon>Bacteria</taxon>
        <taxon>Pseudomonadati</taxon>
        <taxon>Bacteroidota</taxon>
        <taxon>Flavobacteriia</taxon>
        <taxon>Flavobacteriales</taxon>
        <taxon>Flavobacteriaceae</taxon>
        <taxon>Poritiphilus</taxon>
    </lineage>
</organism>